<accession>A0A0L6VYG6</accession>
<feature type="domain" description="SLH" evidence="3">
    <location>
        <begin position="80"/>
        <end position="143"/>
    </location>
</feature>
<dbReference type="Proteomes" id="UP000037175">
    <property type="component" value="Unassembled WGS sequence"/>
</dbReference>
<evidence type="ECO:0000256" key="2">
    <source>
        <dbReference type="SAM" id="SignalP"/>
    </source>
</evidence>
<evidence type="ECO:0000313" key="4">
    <source>
        <dbReference type="EMBL" id="KNZ68198.1"/>
    </source>
</evidence>
<keyword evidence="2" id="KW-0732">Signal</keyword>
<keyword evidence="5" id="KW-1185">Reference proteome</keyword>
<dbReference type="InterPro" id="IPR001119">
    <property type="entry name" value="SLH_dom"/>
</dbReference>
<feature type="signal peptide" evidence="2">
    <location>
        <begin position="1"/>
        <end position="26"/>
    </location>
</feature>
<dbReference type="InterPro" id="IPR051465">
    <property type="entry name" value="Cell_Envelope_Struct_Comp"/>
</dbReference>
<evidence type="ECO:0000313" key="5">
    <source>
        <dbReference type="Proteomes" id="UP000037175"/>
    </source>
</evidence>
<protein>
    <submittedName>
        <fullName evidence="4">S-layer protein</fullName>
    </submittedName>
</protein>
<dbReference type="EMBL" id="LGTE01000046">
    <property type="protein sequence ID" value="KNZ68198.1"/>
    <property type="molecule type" value="Genomic_DNA"/>
</dbReference>
<organism evidence="4 5">
    <name type="scientific">Thermincola ferriacetica</name>
    <dbReference type="NCBI Taxonomy" id="281456"/>
    <lineage>
        <taxon>Bacteria</taxon>
        <taxon>Bacillati</taxon>
        <taxon>Bacillota</taxon>
        <taxon>Clostridia</taxon>
        <taxon>Eubacteriales</taxon>
        <taxon>Thermincolaceae</taxon>
        <taxon>Thermincola</taxon>
    </lineage>
</organism>
<dbReference type="RefSeq" id="WP_052219171.1">
    <property type="nucleotide sequence ID" value="NZ_LGTE01000046.1"/>
</dbReference>
<reference evidence="5" key="1">
    <citation type="submission" date="2015-07" db="EMBL/GenBank/DDBJ databases">
        <title>Complete Genome of Thermincola ferriacetica strain Z-0001T.</title>
        <authorList>
            <person name="Lusk B."/>
            <person name="Badalamenti J.P."/>
            <person name="Parameswaran P."/>
            <person name="Bond D.R."/>
            <person name="Torres C.I."/>
        </authorList>
    </citation>
    <scope>NUCLEOTIDE SEQUENCE [LARGE SCALE GENOMIC DNA]</scope>
    <source>
        <strain evidence="5">Z-0001</strain>
    </source>
</reference>
<evidence type="ECO:0000256" key="1">
    <source>
        <dbReference type="ARBA" id="ARBA00022737"/>
    </source>
</evidence>
<feature type="domain" description="SLH" evidence="3">
    <location>
        <begin position="16"/>
        <end position="79"/>
    </location>
</feature>
<sequence precursor="true">MKKFKRIIALVTVAMFVLSFAAPAIAKTTTEAVDRLNALGIVVGYGDGSFKPEQNITRAEYAAIVVQALGLGKAAEYVKGNTKFKDVKADHWASGIINIAVDQNILAGYPDGTFKPEKNVTYNEAITMVVRMLGYYQAIKNPVYPTSFIAKASELNLLDNMVISDYNAPATRGNVFMLADDALDTRMWGLLETNDKGEQTYGKLKTLLEEKLKVVEYKDRQLVGVSVAASAIENNEAVLANLYDNARTTYDVKGQQGRLFQYFGQKVKAYINDKDELIAVKSDESSIFTDKVKKIEGSTVYFYNNDKKDLATGAILFPNYSATTVDAASNLKVGDYATFILDGNNKIYKVVRSQFDNLGIVDTIAEKKIEFNDDTEDVPNKVDVSNVDAKYVQVFRNGAVATLSDVKQGDVVAYYKDSSDHTLVLATDATVKGKLNSASATAVGSDYFYKLVVGDKTVYSPVGKLQYSTDGGKTFDYVASIDDVNDDLVGQEVTVKLDPNGEAIYVIAGEAAGSGNKLDVLVRNITTKTDAAANTATDVGYIRVTKQDGTMAVYEIDNDDYTINGNATTATIDLDDSNGTSAVDVKPKDFVTITLNSAGKVSKIEKANTDDLYVFDTAKLPADRVDEDNKVLYGDNGTTKGALLVTENTTFLNVDTYGDTVNESYIDKTTKSSWASAKGDLNDDTAITTKHSGNTTVQGVTRMWADGKKLRFVFIDDDLTISSDLKYGVTFGGKYGIGGGDYAVKMWTPADGEAKQYTLDSSVGTIYGDSVYTFKLTADNKIKDATKLSANVTGVTVAKVETIDDNVVITAYVDADNDGVQDTNESSVQYLAKKATVKYFDISSGTMKTITSIGKGDVIDLYDFLNKDGDVKTPTDDMYDFIIKKDSN</sequence>
<name>A0A0L6VYG6_9FIRM</name>
<keyword evidence="1" id="KW-0677">Repeat</keyword>
<proteinExistence type="predicted"/>
<gene>
    <name evidence="4" type="ORF">Tfer_3268</name>
</gene>
<dbReference type="PROSITE" id="PS51272">
    <property type="entry name" value="SLH"/>
    <property type="match status" value="2"/>
</dbReference>
<dbReference type="Pfam" id="PF00395">
    <property type="entry name" value="SLH"/>
    <property type="match status" value="2"/>
</dbReference>
<dbReference type="PANTHER" id="PTHR43308">
    <property type="entry name" value="OUTER MEMBRANE PROTEIN ALPHA-RELATED"/>
    <property type="match status" value="1"/>
</dbReference>
<evidence type="ECO:0000259" key="3">
    <source>
        <dbReference type="PROSITE" id="PS51272"/>
    </source>
</evidence>
<feature type="chain" id="PRO_5005568875" evidence="2">
    <location>
        <begin position="27"/>
        <end position="888"/>
    </location>
</feature>
<dbReference type="PANTHER" id="PTHR43308:SF5">
    <property type="entry name" value="S-LAYER PROTEIN _ PEPTIDOGLYCAN ENDO-BETA-N-ACETYLGLUCOSAMINIDASE"/>
    <property type="match status" value="1"/>
</dbReference>
<dbReference type="AlphaFoldDB" id="A0A0L6VYG6"/>
<comment type="caution">
    <text evidence="4">The sequence shown here is derived from an EMBL/GenBank/DDBJ whole genome shotgun (WGS) entry which is preliminary data.</text>
</comment>